<name>A0ABV6JSY4_9PROT</name>
<dbReference type="Proteomes" id="UP001589865">
    <property type="component" value="Unassembled WGS sequence"/>
</dbReference>
<evidence type="ECO:0000313" key="2">
    <source>
        <dbReference type="Proteomes" id="UP001589865"/>
    </source>
</evidence>
<reference evidence="1 2" key="1">
    <citation type="submission" date="2024-09" db="EMBL/GenBank/DDBJ databases">
        <authorList>
            <person name="Sun Q."/>
            <person name="Mori K."/>
        </authorList>
    </citation>
    <scope>NUCLEOTIDE SEQUENCE [LARGE SCALE GENOMIC DNA]</scope>
    <source>
        <strain evidence="1 2">TBRC 5777</strain>
    </source>
</reference>
<comment type="caution">
    <text evidence="1">The sequence shown here is derived from an EMBL/GenBank/DDBJ whole genome shotgun (WGS) entry which is preliminary data.</text>
</comment>
<dbReference type="RefSeq" id="WP_377044476.1">
    <property type="nucleotide sequence ID" value="NZ_JBHLUN010000007.1"/>
</dbReference>
<protein>
    <submittedName>
        <fullName evidence="1">Uncharacterized protein</fullName>
    </submittedName>
</protein>
<proteinExistence type="predicted"/>
<organism evidence="1 2">
    <name type="scientific">Roseomonas elaeocarpi</name>
    <dbReference type="NCBI Taxonomy" id="907779"/>
    <lineage>
        <taxon>Bacteria</taxon>
        <taxon>Pseudomonadati</taxon>
        <taxon>Pseudomonadota</taxon>
        <taxon>Alphaproteobacteria</taxon>
        <taxon>Acetobacterales</taxon>
        <taxon>Roseomonadaceae</taxon>
        <taxon>Roseomonas</taxon>
    </lineage>
</organism>
<evidence type="ECO:0000313" key="1">
    <source>
        <dbReference type="EMBL" id="MFC0408719.1"/>
    </source>
</evidence>
<sequence length="73" mass="7813">MSHATVANAACQKCTFFDDHVAAAAKQAQAEDLGLCRYNPPVSQPSEDAHGLWPKVSTKDWCGHFKPDAVGNA</sequence>
<dbReference type="EMBL" id="JBHLUN010000007">
    <property type="protein sequence ID" value="MFC0408719.1"/>
    <property type="molecule type" value="Genomic_DNA"/>
</dbReference>
<keyword evidence="2" id="KW-1185">Reference proteome</keyword>
<gene>
    <name evidence="1" type="ORF">ACFFGY_10690</name>
</gene>
<accession>A0ABV6JSY4</accession>